<protein>
    <submittedName>
        <fullName evidence="2">Uncharacterized protein</fullName>
    </submittedName>
</protein>
<evidence type="ECO:0000256" key="1">
    <source>
        <dbReference type="SAM" id="MobiDB-lite"/>
    </source>
</evidence>
<evidence type="ECO:0000313" key="2">
    <source>
        <dbReference type="EMBL" id="EYC02092.1"/>
    </source>
</evidence>
<accession>A0A016THH8</accession>
<organism evidence="2 3">
    <name type="scientific">Ancylostoma ceylanicum</name>
    <dbReference type="NCBI Taxonomy" id="53326"/>
    <lineage>
        <taxon>Eukaryota</taxon>
        <taxon>Metazoa</taxon>
        <taxon>Ecdysozoa</taxon>
        <taxon>Nematoda</taxon>
        <taxon>Chromadorea</taxon>
        <taxon>Rhabditida</taxon>
        <taxon>Rhabditina</taxon>
        <taxon>Rhabditomorpha</taxon>
        <taxon>Strongyloidea</taxon>
        <taxon>Ancylostomatidae</taxon>
        <taxon>Ancylostomatinae</taxon>
        <taxon>Ancylostoma</taxon>
    </lineage>
</organism>
<reference evidence="3" key="1">
    <citation type="journal article" date="2015" name="Nat. Genet.">
        <title>The genome and transcriptome of the zoonotic hookworm Ancylostoma ceylanicum identify infection-specific gene families.</title>
        <authorList>
            <person name="Schwarz E.M."/>
            <person name="Hu Y."/>
            <person name="Antoshechkin I."/>
            <person name="Miller M.M."/>
            <person name="Sternberg P.W."/>
            <person name="Aroian R.V."/>
        </authorList>
    </citation>
    <scope>NUCLEOTIDE SEQUENCE</scope>
    <source>
        <strain evidence="3">HY135</strain>
    </source>
</reference>
<dbReference type="Proteomes" id="UP000024635">
    <property type="component" value="Unassembled WGS sequence"/>
</dbReference>
<feature type="region of interest" description="Disordered" evidence="1">
    <location>
        <begin position="89"/>
        <end position="131"/>
    </location>
</feature>
<comment type="caution">
    <text evidence="2">The sequence shown here is derived from an EMBL/GenBank/DDBJ whole genome shotgun (WGS) entry which is preliminary data.</text>
</comment>
<proteinExistence type="predicted"/>
<gene>
    <name evidence="2" type="primary">Acey_s0102.g3479</name>
    <name evidence="2" type="ORF">Y032_0102g3479</name>
</gene>
<dbReference type="AlphaFoldDB" id="A0A016THH8"/>
<name>A0A016THH8_9BILA</name>
<evidence type="ECO:0000313" key="3">
    <source>
        <dbReference type="Proteomes" id="UP000024635"/>
    </source>
</evidence>
<sequence>MAQDANEAAGQPGGAGATPPPAKPGAAPAAGAAPKAGGAPPSPGTPGVERSHVLKNSSGRVLIPDPWANCEKSMKSINQYLPQNGCHIRAQRTEEPQQPSTRWWLEHRQGEGGRRQYRDPLEIGDAESERT</sequence>
<feature type="compositionally biased region" description="Basic and acidic residues" evidence="1">
    <location>
        <begin position="104"/>
        <end position="131"/>
    </location>
</feature>
<feature type="region of interest" description="Disordered" evidence="1">
    <location>
        <begin position="1"/>
        <end position="65"/>
    </location>
</feature>
<dbReference type="EMBL" id="JARK01001438">
    <property type="protein sequence ID" value="EYC02092.1"/>
    <property type="molecule type" value="Genomic_DNA"/>
</dbReference>
<feature type="compositionally biased region" description="Low complexity" evidence="1">
    <location>
        <begin position="24"/>
        <end position="39"/>
    </location>
</feature>
<keyword evidence="3" id="KW-1185">Reference proteome</keyword>